<name>A0A830HEU4_9CHLO</name>
<protein>
    <submittedName>
        <fullName evidence="1">Uncharacterized protein</fullName>
    </submittedName>
</protein>
<reference evidence="1" key="1">
    <citation type="submission" date="2020-10" db="EMBL/GenBank/DDBJ databases">
        <title>Unveiling of a novel bifunctional photoreceptor, Dualchrome1, isolated from a cosmopolitan green alga.</title>
        <authorList>
            <person name="Suzuki S."/>
            <person name="Kawachi M."/>
        </authorList>
    </citation>
    <scope>NUCLEOTIDE SEQUENCE</scope>
    <source>
        <strain evidence="1">NIES 2893</strain>
    </source>
</reference>
<dbReference type="AlphaFoldDB" id="A0A830HEU4"/>
<sequence>MGMGMGTGTHRVSPLCFPSGVGTMAATGTRRTVAPQASSIIPPSLRSTVYRIVPPASLPSKPMLLTLIPWGATLGLGAIWMVQPWGWLQEQVGLKKPEE</sequence>
<dbReference type="Proteomes" id="UP000660262">
    <property type="component" value="Unassembled WGS sequence"/>
</dbReference>
<organism evidence="1 2">
    <name type="scientific">Pycnococcus provasolii</name>
    <dbReference type="NCBI Taxonomy" id="41880"/>
    <lineage>
        <taxon>Eukaryota</taxon>
        <taxon>Viridiplantae</taxon>
        <taxon>Chlorophyta</taxon>
        <taxon>Pseudoscourfieldiophyceae</taxon>
        <taxon>Pseudoscourfieldiales</taxon>
        <taxon>Pycnococcaceae</taxon>
        <taxon>Pycnococcus</taxon>
    </lineage>
</organism>
<accession>A0A830HEU4</accession>
<gene>
    <name evidence="1" type="ORF">PPROV_000288500</name>
</gene>
<keyword evidence="2" id="KW-1185">Reference proteome</keyword>
<dbReference type="EMBL" id="BNJQ01000007">
    <property type="protein sequence ID" value="GHP04131.1"/>
    <property type="molecule type" value="Genomic_DNA"/>
</dbReference>
<comment type="caution">
    <text evidence="1">The sequence shown here is derived from an EMBL/GenBank/DDBJ whole genome shotgun (WGS) entry which is preliminary data.</text>
</comment>
<proteinExistence type="predicted"/>
<evidence type="ECO:0000313" key="2">
    <source>
        <dbReference type="Proteomes" id="UP000660262"/>
    </source>
</evidence>
<evidence type="ECO:0000313" key="1">
    <source>
        <dbReference type="EMBL" id="GHP04131.1"/>
    </source>
</evidence>
<dbReference type="OrthoDB" id="97at2759"/>